<reference evidence="3 4" key="1">
    <citation type="journal article" date="2019" name="Int. J. Syst. Evol. Microbiol.">
        <title>The Global Catalogue of Microorganisms (GCM) 10K type strain sequencing project: providing services to taxonomists for standard genome sequencing and annotation.</title>
        <authorList>
            <consortium name="The Broad Institute Genomics Platform"/>
            <consortium name="The Broad Institute Genome Sequencing Center for Infectious Disease"/>
            <person name="Wu L."/>
            <person name="Ma J."/>
        </authorList>
    </citation>
    <scope>NUCLEOTIDE SEQUENCE [LARGE SCALE GENOMIC DNA]</scope>
    <source>
        <strain evidence="3 4">JCM 12662</strain>
    </source>
</reference>
<name>A0ABN0XE30_9LACT</name>
<keyword evidence="2" id="KW-0732">Signal</keyword>
<dbReference type="SUPFAM" id="SSF53850">
    <property type="entry name" value="Periplasmic binding protein-like II"/>
    <property type="match status" value="1"/>
</dbReference>
<dbReference type="InterPro" id="IPR006059">
    <property type="entry name" value="SBP"/>
</dbReference>
<evidence type="ECO:0000256" key="1">
    <source>
        <dbReference type="SAM" id="MobiDB-lite"/>
    </source>
</evidence>
<evidence type="ECO:0000313" key="3">
    <source>
        <dbReference type="EMBL" id="GAA0361787.1"/>
    </source>
</evidence>
<proteinExistence type="predicted"/>
<dbReference type="PANTHER" id="PTHR43649:SF27">
    <property type="entry name" value="EXTRACELLULAR SOLUTE-BINDING PROTEIN FAMILY 1"/>
    <property type="match status" value="1"/>
</dbReference>
<evidence type="ECO:0000256" key="2">
    <source>
        <dbReference type="SAM" id="SignalP"/>
    </source>
</evidence>
<accession>A0ABN0XE30</accession>
<feature type="chain" id="PRO_5045704432" evidence="2">
    <location>
        <begin position="29"/>
        <end position="1000"/>
    </location>
</feature>
<dbReference type="Gene3D" id="2.60.120.260">
    <property type="entry name" value="Galactose-binding domain-like"/>
    <property type="match status" value="2"/>
</dbReference>
<organism evidence="3 4">
    <name type="scientific">Alkalibacterium iburiense</name>
    <dbReference type="NCBI Taxonomy" id="290589"/>
    <lineage>
        <taxon>Bacteria</taxon>
        <taxon>Bacillati</taxon>
        <taxon>Bacillota</taxon>
        <taxon>Bacilli</taxon>
        <taxon>Lactobacillales</taxon>
        <taxon>Carnobacteriaceae</taxon>
        <taxon>Alkalibacterium</taxon>
    </lineage>
</organism>
<dbReference type="EMBL" id="BAAACW010000078">
    <property type="protein sequence ID" value="GAA0361787.1"/>
    <property type="molecule type" value="Genomic_DNA"/>
</dbReference>
<evidence type="ECO:0000313" key="4">
    <source>
        <dbReference type="Proteomes" id="UP001501166"/>
    </source>
</evidence>
<dbReference type="PANTHER" id="PTHR43649">
    <property type="entry name" value="ARABINOSE-BINDING PROTEIN-RELATED"/>
    <property type="match status" value="1"/>
</dbReference>
<dbReference type="InterPro" id="IPR050490">
    <property type="entry name" value="Bact_solute-bd_prot1"/>
</dbReference>
<feature type="signal peptide" evidence="2">
    <location>
        <begin position="1"/>
        <end position="28"/>
    </location>
</feature>
<sequence length="1000" mass="113979">MKSRKLKKLIVMSSLSAVLTFNSIDTQATESSSDDTNESTETSELLNQDFESVVEAPYYQVLRSWESEGMRDDSDFEAVISPSSFSDFEETQLVSPDQSEGYGRDVIRFENEESVSFEVTVPEEGLYHIDMDYYRLNEGLIDPELSIRVNDELQHFESRRIIAPTYWENETDDFETNRAGHELVPNQVAINEWQNTRFNDPNNEASEGLFFLLSEGVNTITLTNARGSMLMGDIRVYASSPLPTYTDYLNSIDAQQAEDYLEVYEAELPAYKNSSYIRPISRKDVNVHPYDPARQLLNVFGGDSWSRGGQSVTYEVEVPSDGFYHLTFKTLQNEKQNVPVFRTIEVNGTIPFEELKQYRMVASNDWMNQTLTDEEGEPYSIYLEEGTNTLTLTADITPLSPIVNGLNELLQEVNTLGLSISRLTGNQPDRNRDWVISEFIPDVEDRFTEWITLLEGYAEELNTLYGDLDIETTDEVSLGLIISTFESLREEPNQLPNRLSELSEGSSSTTQMMGDLISELQNSPLSMDQLFVHSDVNQLPDPTVGFFTQVGSKVREFVASFTTRTFDVGETEDDVLEVWVGRNQQYVELMQNMVDATYTAETGQEVILSVMPNEQKLILANSSNQQPDVALGVSVGQPWELAVRGAAYDLRQFEDFEEFSTNFSPGAFMPYMIDDAVYAMPETQDFYVLFYRTDIMDQLNIPIPDTWDDVLAILPELQRYGMNFYVPLSGSAGIKPFMFTAPFIYQFGGDIYAEDGMSTAIDSEGSVQGMQFMTDLYSLYSLPIEVPNFYNAFRYGELPIGVSNFQTYVQLLSAAPEIRNSWDISVHPGVVQEDGSVNRSTPGSAQSAMIFNQSDMPEEAWDFMKWWLSAETQTDFATNLQTLYGPEYMWHAANLNAFSQLPWDEEHKEVILEQWEHLEEVPKIPGSYMVEREISNAWTGTVFYDENVRASLDYSVITANREITRKMEEFNYIENGEVVTPYRVPQLETVEEWMNQNVEE</sequence>
<dbReference type="RefSeq" id="WP_343754910.1">
    <property type="nucleotide sequence ID" value="NZ_BAAACW010000078.1"/>
</dbReference>
<dbReference type="Pfam" id="PF13416">
    <property type="entry name" value="SBP_bac_8"/>
    <property type="match status" value="1"/>
</dbReference>
<dbReference type="Proteomes" id="UP001501166">
    <property type="component" value="Unassembled WGS sequence"/>
</dbReference>
<keyword evidence="4" id="KW-1185">Reference proteome</keyword>
<gene>
    <name evidence="3" type="ORF">GCM10008932_13030</name>
</gene>
<dbReference type="Gene3D" id="3.40.190.10">
    <property type="entry name" value="Periplasmic binding protein-like II"/>
    <property type="match status" value="1"/>
</dbReference>
<comment type="caution">
    <text evidence="3">The sequence shown here is derived from an EMBL/GenBank/DDBJ whole genome shotgun (WGS) entry which is preliminary data.</text>
</comment>
<feature type="region of interest" description="Disordered" evidence="1">
    <location>
        <begin position="26"/>
        <end position="46"/>
    </location>
</feature>
<protein>
    <submittedName>
        <fullName evidence="3">Extracellular solute-binding protein</fullName>
    </submittedName>
</protein>